<dbReference type="Pfam" id="PF00899">
    <property type="entry name" value="ThiF"/>
    <property type="match status" value="1"/>
</dbReference>
<keyword evidence="1" id="KW-0436">Ligase</keyword>
<protein>
    <submittedName>
        <fullName evidence="3">PI3K/PI4K domain-containing protein</fullName>
    </submittedName>
</protein>
<dbReference type="InterPro" id="IPR000594">
    <property type="entry name" value="ThiF_NAD_FAD-bd"/>
</dbReference>
<dbReference type="UniPathway" id="UPA00143"/>
<dbReference type="AlphaFoldDB" id="A0A183AXH6"/>
<dbReference type="PANTHER" id="PTHR10953">
    <property type="entry name" value="UBIQUITIN-ACTIVATING ENZYME E1"/>
    <property type="match status" value="1"/>
</dbReference>
<dbReference type="GO" id="GO:0016779">
    <property type="term" value="F:nucleotidyltransferase activity"/>
    <property type="evidence" value="ECO:0007669"/>
    <property type="project" value="TreeGrafter"/>
</dbReference>
<name>A0A183AXH6_9TREM</name>
<dbReference type="InterPro" id="IPR035985">
    <property type="entry name" value="Ubiquitin-activating_enz"/>
</dbReference>
<dbReference type="PANTHER" id="PTHR10953:SF102">
    <property type="entry name" value="ADENYLYLTRANSFERASE AND SULFURTRANSFERASE MOCS3"/>
    <property type="match status" value="1"/>
</dbReference>
<evidence type="ECO:0000313" key="3">
    <source>
        <dbReference type="WBParaSite" id="ECPE_0001169601-mRNA-1"/>
    </source>
</evidence>
<dbReference type="Gene3D" id="1.10.10.2660">
    <property type="entry name" value="Ubiquitin-activating enzyme E1, SCCH domain"/>
    <property type="match status" value="1"/>
</dbReference>
<dbReference type="Gene3D" id="3.40.50.720">
    <property type="entry name" value="NAD(P)-binding Rossmann-like Domain"/>
    <property type="match status" value="1"/>
</dbReference>
<sequence length="219" mass="23874">LDATGSDAPNHCRGLPVTAPRHTGIVLAALDCIPSRRYLDQRCVSLHLPLFESGTLGTKGHVQVVLPGWTESYNSQFDDDSGGAGDGAPGAGSIPYCTLKSFPSLPVHCIEWAREKFASQFTLKPKILSQLIASSSAHGPDRLIQLASDLLCSSTGSVTNAVQMNESEKSAQTTWLRSQLTRSVARFMASRPTDWIGCVRLGRDKFERYFNHKPTFEPI</sequence>
<dbReference type="GO" id="GO:0016567">
    <property type="term" value="P:protein ubiquitination"/>
    <property type="evidence" value="ECO:0007669"/>
    <property type="project" value="UniProtKB-UniPathway"/>
</dbReference>
<reference evidence="3" key="1">
    <citation type="submission" date="2016-06" db="UniProtKB">
        <authorList>
            <consortium name="WormBaseParasite"/>
        </authorList>
    </citation>
    <scope>IDENTIFICATION</scope>
</reference>
<proteinExistence type="predicted"/>
<feature type="domain" description="THIF-type NAD/FAD binding fold" evidence="2">
    <location>
        <begin position="25"/>
        <end position="134"/>
    </location>
</feature>
<dbReference type="GO" id="GO:0008641">
    <property type="term" value="F:ubiquitin-like modifier activating enzyme activity"/>
    <property type="evidence" value="ECO:0007669"/>
    <property type="project" value="InterPro"/>
</dbReference>
<dbReference type="GO" id="GO:0005737">
    <property type="term" value="C:cytoplasm"/>
    <property type="evidence" value="ECO:0007669"/>
    <property type="project" value="TreeGrafter"/>
</dbReference>
<dbReference type="InterPro" id="IPR042063">
    <property type="entry name" value="Ubi_acti_E1_SCCH"/>
</dbReference>
<evidence type="ECO:0000259" key="2">
    <source>
        <dbReference type="Pfam" id="PF00899"/>
    </source>
</evidence>
<evidence type="ECO:0000256" key="1">
    <source>
        <dbReference type="ARBA" id="ARBA00022598"/>
    </source>
</evidence>
<dbReference type="SUPFAM" id="SSF69572">
    <property type="entry name" value="Activating enzymes of the ubiquitin-like proteins"/>
    <property type="match status" value="1"/>
</dbReference>
<accession>A0A183AXH6</accession>
<dbReference type="WBParaSite" id="ECPE_0001169601-mRNA-1">
    <property type="protein sequence ID" value="ECPE_0001169601-mRNA-1"/>
    <property type="gene ID" value="ECPE_0001169601"/>
</dbReference>
<organism evidence="3">
    <name type="scientific">Echinostoma caproni</name>
    <dbReference type="NCBI Taxonomy" id="27848"/>
    <lineage>
        <taxon>Eukaryota</taxon>
        <taxon>Metazoa</taxon>
        <taxon>Spiralia</taxon>
        <taxon>Lophotrochozoa</taxon>
        <taxon>Platyhelminthes</taxon>
        <taxon>Trematoda</taxon>
        <taxon>Digenea</taxon>
        <taxon>Plagiorchiida</taxon>
        <taxon>Echinostomata</taxon>
        <taxon>Echinostomatoidea</taxon>
        <taxon>Echinostomatidae</taxon>
        <taxon>Echinostoma</taxon>
    </lineage>
</organism>
<dbReference type="InterPro" id="IPR045886">
    <property type="entry name" value="ThiF/MoeB/HesA"/>
</dbReference>
<dbReference type="GO" id="GO:0004792">
    <property type="term" value="F:thiosulfate-cyanide sulfurtransferase activity"/>
    <property type="evidence" value="ECO:0007669"/>
    <property type="project" value="TreeGrafter"/>
</dbReference>